<protein>
    <submittedName>
        <fullName evidence="2">Uncharacterized protein</fullName>
    </submittedName>
</protein>
<evidence type="ECO:0000313" key="3">
    <source>
        <dbReference type="Proteomes" id="UP000315842"/>
    </source>
</evidence>
<organism evidence="2 3">
    <name type="scientific">Cellulomonas uda</name>
    <dbReference type="NCBI Taxonomy" id="1714"/>
    <lineage>
        <taxon>Bacteria</taxon>
        <taxon>Bacillati</taxon>
        <taxon>Actinomycetota</taxon>
        <taxon>Actinomycetes</taxon>
        <taxon>Micrococcales</taxon>
        <taxon>Cellulomonadaceae</taxon>
        <taxon>Cellulomonas</taxon>
    </lineage>
</organism>
<name>A0A4Y3KDQ0_CELUD</name>
<dbReference type="AlphaFoldDB" id="A0A4Y3KDQ0"/>
<proteinExistence type="predicted"/>
<dbReference type="Proteomes" id="UP000315842">
    <property type="component" value="Unassembled WGS sequence"/>
</dbReference>
<sequence length="91" mass="9409">MRPSSADEPPAHPPTASATPTTTPTPHARPRNRTIDTSKYDRPNACDDRRTHDDAPPDDGRAQDPPLGADVAAGPPLAGGAGCSGRCTDGR</sequence>
<feature type="compositionally biased region" description="Low complexity" evidence="1">
    <location>
        <begin position="64"/>
        <end position="76"/>
    </location>
</feature>
<keyword evidence="3" id="KW-1185">Reference proteome</keyword>
<evidence type="ECO:0000313" key="2">
    <source>
        <dbReference type="EMBL" id="GEA81504.1"/>
    </source>
</evidence>
<evidence type="ECO:0000256" key="1">
    <source>
        <dbReference type="SAM" id="MobiDB-lite"/>
    </source>
</evidence>
<reference evidence="2 3" key="1">
    <citation type="submission" date="2019-06" db="EMBL/GenBank/DDBJ databases">
        <title>Whole genome shotgun sequence of Cellulomonas uda NBRC 3747.</title>
        <authorList>
            <person name="Hosoyama A."/>
            <person name="Uohara A."/>
            <person name="Ohji S."/>
            <person name="Ichikawa N."/>
        </authorList>
    </citation>
    <scope>NUCLEOTIDE SEQUENCE [LARGE SCALE GENOMIC DNA]</scope>
    <source>
        <strain evidence="2 3">NBRC 3747</strain>
    </source>
</reference>
<gene>
    <name evidence="2" type="ORF">CUD01_19480</name>
</gene>
<feature type="compositionally biased region" description="Basic and acidic residues" evidence="1">
    <location>
        <begin position="33"/>
        <end position="62"/>
    </location>
</feature>
<feature type="compositionally biased region" description="Low complexity" evidence="1">
    <location>
        <begin position="14"/>
        <end position="26"/>
    </location>
</feature>
<accession>A0A4Y3KDQ0</accession>
<dbReference type="EMBL" id="BJLP01000030">
    <property type="protein sequence ID" value="GEA81504.1"/>
    <property type="molecule type" value="Genomic_DNA"/>
</dbReference>
<feature type="region of interest" description="Disordered" evidence="1">
    <location>
        <begin position="1"/>
        <end position="91"/>
    </location>
</feature>
<comment type="caution">
    <text evidence="2">The sequence shown here is derived from an EMBL/GenBank/DDBJ whole genome shotgun (WGS) entry which is preliminary data.</text>
</comment>